<dbReference type="AlphaFoldDB" id="A0A4Y2EC44"/>
<dbReference type="InterPro" id="IPR000629">
    <property type="entry name" value="RNA-helicase_DEAD-box_CS"/>
</dbReference>
<dbReference type="GO" id="GO:0003724">
    <property type="term" value="F:RNA helicase activity"/>
    <property type="evidence" value="ECO:0007669"/>
    <property type="project" value="TreeGrafter"/>
</dbReference>
<protein>
    <submittedName>
        <fullName evidence="6">Putative ATP-dependent RNA helicase DDX49</fullName>
    </submittedName>
</protein>
<name>A0A4Y2EC44_ARAVE</name>
<feature type="domain" description="Helicase ATP-binding" evidence="5">
    <location>
        <begin position="1"/>
        <end position="145"/>
    </location>
</feature>
<keyword evidence="2" id="KW-0378">Hydrolase</keyword>
<dbReference type="SUPFAM" id="SSF52540">
    <property type="entry name" value="P-loop containing nucleoside triphosphate hydrolases"/>
    <property type="match status" value="1"/>
</dbReference>
<dbReference type="OrthoDB" id="10261904at2759"/>
<keyword evidence="3 6" id="KW-0347">Helicase</keyword>
<evidence type="ECO:0000313" key="7">
    <source>
        <dbReference type="Proteomes" id="UP000499080"/>
    </source>
</evidence>
<dbReference type="GO" id="GO:0005829">
    <property type="term" value="C:cytosol"/>
    <property type="evidence" value="ECO:0007669"/>
    <property type="project" value="TreeGrafter"/>
</dbReference>
<dbReference type="Proteomes" id="UP000499080">
    <property type="component" value="Unassembled WGS sequence"/>
</dbReference>
<dbReference type="SMART" id="SM00487">
    <property type="entry name" value="DEXDc"/>
    <property type="match status" value="1"/>
</dbReference>
<sequence>MLHRWCINPVSKFALILTPTRELAQQIFDQIKVIGKPAQVQVCLIIGGLNQVEQGAQIARGPHIIVATPGRLSDMMQSGYDTDFKRIQMLIIDEADRMLSGSFTDDLEVIMEAVPEKRQTLLFSATYTPALESAIKCGKEQPFVWKQEDDSAVSGLQQKYVLIPNRVLRSAFLVKIINDFQSKNQDKLMIIFTKNCEVCQIDPMLWKKLKLSAMAKF</sequence>
<dbReference type="GO" id="GO:0005524">
    <property type="term" value="F:ATP binding"/>
    <property type="evidence" value="ECO:0007669"/>
    <property type="project" value="UniProtKB-KW"/>
</dbReference>
<evidence type="ECO:0000256" key="1">
    <source>
        <dbReference type="ARBA" id="ARBA00022741"/>
    </source>
</evidence>
<evidence type="ECO:0000256" key="2">
    <source>
        <dbReference type="ARBA" id="ARBA00022801"/>
    </source>
</evidence>
<dbReference type="PANTHER" id="PTHR47959">
    <property type="entry name" value="ATP-DEPENDENT RNA HELICASE RHLE-RELATED"/>
    <property type="match status" value="1"/>
</dbReference>
<dbReference type="PROSITE" id="PS51192">
    <property type="entry name" value="HELICASE_ATP_BIND_1"/>
    <property type="match status" value="1"/>
</dbReference>
<evidence type="ECO:0000256" key="3">
    <source>
        <dbReference type="ARBA" id="ARBA00022806"/>
    </source>
</evidence>
<comment type="caution">
    <text evidence="6">The sequence shown here is derived from an EMBL/GenBank/DDBJ whole genome shotgun (WGS) entry which is preliminary data.</text>
</comment>
<organism evidence="6 7">
    <name type="scientific">Araneus ventricosus</name>
    <name type="common">Orbweaver spider</name>
    <name type="synonym">Epeira ventricosa</name>
    <dbReference type="NCBI Taxonomy" id="182803"/>
    <lineage>
        <taxon>Eukaryota</taxon>
        <taxon>Metazoa</taxon>
        <taxon>Ecdysozoa</taxon>
        <taxon>Arthropoda</taxon>
        <taxon>Chelicerata</taxon>
        <taxon>Arachnida</taxon>
        <taxon>Araneae</taxon>
        <taxon>Araneomorphae</taxon>
        <taxon>Entelegynae</taxon>
        <taxon>Araneoidea</taxon>
        <taxon>Araneidae</taxon>
        <taxon>Araneus</taxon>
    </lineage>
</organism>
<dbReference type="InterPro" id="IPR027417">
    <property type="entry name" value="P-loop_NTPase"/>
</dbReference>
<dbReference type="Pfam" id="PF00270">
    <property type="entry name" value="DEAD"/>
    <property type="match status" value="1"/>
</dbReference>
<keyword evidence="7" id="KW-1185">Reference proteome</keyword>
<evidence type="ECO:0000259" key="5">
    <source>
        <dbReference type="PROSITE" id="PS51192"/>
    </source>
</evidence>
<reference evidence="6 7" key="1">
    <citation type="journal article" date="2019" name="Sci. Rep.">
        <title>Orb-weaving spider Araneus ventricosus genome elucidates the spidroin gene catalogue.</title>
        <authorList>
            <person name="Kono N."/>
            <person name="Nakamura H."/>
            <person name="Ohtoshi R."/>
            <person name="Moran D.A.P."/>
            <person name="Shinohara A."/>
            <person name="Yoshida Y."/>
            <person name="Fujiwara M."/>
            <person name="Mori M."/>
            <person name="Tomita M."/>
            <person name="Arakawa K."/>
        </authorList>
    </citation>
    <scope>NUCLEOTIDE SEQUENCE [LARGE SCALE GENOMIC DNA]</scope>
</reference>
<dbReference type="InterPro" id="IPR011545">
    <property type="entry name" value="DEAD/DEAH_box_helicase_dom"/>
</dbReference>
<dbReference type="InterPro" id="IPR050079">
    <property type="entry name" value="DEAD_box_RNA_helicase"/>
</dbReference>
<dbReference type="PROSITE" id="PS00039">
    <property type="entry name" value="DEAD_ATP_HELICASE"/>
    <property type="match status" value="1"/>
</dbReference>
<dbReference type="InterPro" id="IPR014001">
    <property type="entry name" value="Helicase_ATP-bd"/>
</dbReference>
<keyword evidence="1" id="KW-0547">Nucleotide-binding</keyword>
<evidence type="ECO:0000256" key="4">
    <source>
        <dbReference type="ARBA" id="ARBA00022840"/>
    </source>
</evidence>
<accession>A0A4Y2EC44</accession>
<dbReference type="GO" id="GO:0003676">
    <property type="term" value="F:nucleic acid binding"/>
    <property type="evidence" value="ECO:0007669"/>
    <property type="project" value="InterPro"/>
</dbReference>
<gene>
    <name evidence="6" type="primary">DDX49</name>
    <name evidence="6" type="ORF">AVEN_245830_1</name>
</gene>
<keyword evidence="4" id="KW-0067">ATP-binding</keyword>
<dbReference type="GO" id="GO:0016787">
    <property type="term" value="F:hydrolase activity"/>
    <property type="evidence" value="ECO:0007669"/>
    <property type="project" value="UniProtKB-KW"/>
</dbReference>
<dbReference type="EMBL" id="BGPR01000537">
    <property type="protein sequence ID" value="GBM25424.1"/>
    <property type="molecule type" value="Genomic_DNA"/>
</dbReference>
<dbReference type="PANTHER" id="PTHR47959:SF25">
    <property type="entry name" value="RNA HELICASE"/>
    <property type="match status" value="1"/>
</dbReference>
<evidence type="ECO:0000313" key="6">
    <source>
        <dbReference type="EMBL" id="GBM25424.1"/>
    </source>
</evidence>
<dbReference type="Gene3D" id="3.40.50.300">
    <property type="entry name" value="P-loop containing nucleotide triphosphate hydrolases"/>
    <property type="match status" value="1"/>
</dbReference>
<proteinExistence type="predicted"/>